<feature type="region of interest" description="Disordered" evidence="1">
    <location>
        <begin position="1"/>
        <end position="31"/>
    </location>
</feature>
<dbReference type="AlphaFoldDB" id="A0A4D6L4I5"/>
<proteinExistence type="predicted"/>
<dbReference type="Proteomes" id="UP000501690">
    <property type="component" value="Linkage Group LG2"/>
</dbReference>
<feature type="compositionally biased region" description="Polar residues" evidence="1">
    <location>
        <begin position="14"/>
        <end position="23"/>
    </location>
</feature>
<reference evidence="2 3" key="1">
    <citation type="submission" date="2019-04" db="EMBL/GenBank/DDBJ databases">
        <title>An improved genome assembly and genetic linkage map for asparagus bean, Vigna unguiculata ssp. sesquipedialis.</title>
        <authorList>
            <person name="Xia Q."/>
            <person name="Zhang R."/>
            <person name="Dong Y."/>
        </authorList>
    </citation>
    <scope>NUCLEOTIDE SEQUENCE [LARGE SCALE GENOMIC DNA]</scope>
    <source>
        <tissue evidence="2">Leaf</tissue>
    </source>
</reference>
<name>A0A4D6L4I5_VIGUN</name>
<evidence type="ECO:0000313" key="3">
    <source>
        <dbReference type="Proteomes" id="UP000501690"/>
    </source>
</evidence>
<accession>A0A4D6L4I5</accession>
<organism evidence="2 3">
    <name type="scientific">Vigna unguiculata</name>
    <name type="common">Cowpea</name>
    <dbReference type="NCBI Taxonomy" id="3917"/>
    <lineage>
        <taxon>Eukaryota</taxon>
        <taxon>Viridiplantae</taxon>
        <taxon>Streptophyta</taxon>
        <taxon>Embryophyta</taxon>
        <taxon>Tracheophyta</taxon>
        <taxon>Spermatophyta</taxon>
        <taxon>Magnoliopsida</taxon>
        <taxon>eudicotyledons</taxon>
        <taxon>Gunneridae</taxon>
        <taxon>Pentapetalae</taxon>
        <taxon>rosids</taxon>
        <taxon>fabids</taxon>
        <taxon>Fabales</taxon>
        <taxon>Fabaceae</taxon>
        <taxon>Papilionoideae</taxon>
        <taxon>50 kb inversion clade</taxon>
        <taxon>NPAAA clade</taxon>
        <taxon>indigoferoid/millettioid clade</taxon>
        <taxon>Phaseoleae</taxon>
        <taxon>Vigna</taxon>
    </lineage>
</organism>
<evidence type="ECO:0000256" key="1">
    <source>
        <dbReference type="SAM" id="MobiDB-lite"/>
    </source>
</evidence>
<keyword evidence="3" id="KW-1185">Reference proteome</keyword>
<sequence length="100" mass="10764">MPPRHRQRSRRQDPQLSTPTTTRGVAGENPSPQILALRFFSRTQDSVVTTTTGVTPSTPLFTSGFIDVEASFSIRVALGTPTLGLTVAPPPPLEASTPHR</sequence>
<protein>
    <submittedName>
        <fullName evidence="2">Uncharacterized protein</fullName>
    </submittedName>
</protein>
<evidence type="ECO:0000313" key="2">
    <source>
        <dbReference type="EMBL" id="QCD83390.1"/>
    </source>
</evidence>
<dbReference type="EMBL" id="CP039346">
    <property type="protein sequence ID" value="QCD83390.1"/>
    <property type="molecule type" value="Genomic_DNA"/>
</dbReference>
<gene>
    <name evidence="2" type="ORF">DEO72_LG2g3734</name>
</gene>